<evidence type="ECO:0000313" key="2">
    <source>
        <dbReference type="Proteomes" id="UP001500827"/>
    </source>
</evidence>
<dbReference type="EMBL" id="BAABBM010000001">
    <property type="protein sequence ID" value="GAA3890161.1"/>
    <property type="molecule type" value="Genomic_DNA"/>
</dbReference>
<gene>
    <name evidence="1" type="ORF">GCM10022276_06530</name>
</gene>
<name>A0ABP7KX16_9SPHN</name>
<accession>A0ABP7KX16</accession>
<organism evidence="1 2">
    <name type="scientific">Sphingomonas limnosediminicola</name>
    <dbReference type="NCBI Taxonomy" id="940133"/>
    <lineage>
        <taxon>Bacteria</taxon>
        <taxon>Pseudomonadati</taxon>
        <taxon>Pseudomonadota</taxon>
        <taxon>Alphaproteobacteria</taxon>
        <taxon>Sphingomonadales</taxon>
        <taxon>Sphingomonadaceae</taxon>
        <taxon>Sphingomonas</taxon>
    </lineage>
</organism>
<proteinExistence type="predicted"/>
<sequence>MVAEEKDRPRAPRPIIAQSFNHLRRMRTAIDEIAKEHDERLANWTLLQIMLDPPQQTLKQVESTVDVANRISAMVAWSATDGVGAAHETENTHF</sequence>
<keyword evidence="2" id="KW-1185">Reference proteome</keyword>
<protein>
    <submittedName>
        <fullName evidence="1">Uncharacterized protein</fullName>
    </submittedName>
</protein>
<evidence type="ECO:0000313" key="1">
    <source>
        <dbReference type="EMBL" id="GAA3890161.1"/>
    </source>
</evidence>
<reference evidence="2" key="1">
    <citation type="journal article" date="2019" name="Int. J. Syst. Evol. Microbiol.">
        <title>The Global Catalogue of Microorganisms (GCM) 10K type strain sequencing project: providing services to taxonomists for standard genome sequencing and annotation.</title>
        <authorList>
            <consortium name="The Broad Institute Genomics Platform"/>
            <consortium name="The Broad Institute Genome Sequencing Center for Infectious Disease"/>
            <person name="Wu L."/>
            <person name="Ma J."/>
        </authorList>
    </citation>
    <scope>NUCLEOTIDE SEQUENCE [LARGE SCALE GENOMIC DNA]</scope>
    <source>
        <strain evidence="2">JCM 17543</strain>
    </source>
</reference>
<comment type="caution">
    <text evidence="1">The sequence shown here is derived from an EMBL/GenBank/DDBJ whole genome shotgun (WGS) entry which is preliminary data.</text>
</comment>
<dbReference type="Proteomes" id="UP001500827">
    <property type="component" value="Unassembled WGS sequence"/>
</dbReference>